<reference evidence="1" key="1">
    <citation type="submission" date="2022-08" db="EMBL/GenBank/DDBJ databases">
        <title>Genome Sequence of Pycnoporus sanguineus.</title>
        <authorList>
            <person name="Buettner E."/>
        </authorList>
    </citation>
    <scope>NUCLEOTIDE SEQUENCE</scope>
    <source>
        <strain evidence="1">CG-C14</strain>
    </source>
</reference>
<organism evidence="1 2">
    <name type="scientific">Trametes sanguinea</name>
    <dbReference type="NCBI Taxonomy" id="158606"/>
    <lineage>
        <taxon>Eukaryota</taxon>
        <taxon>Fungi</taxon>
        <taxon>Dikarya</taxon>
        <taxon>Basidiomycota</taxon>
        <taxon>Agaricomycotina</taxon>
        <taxon>Agaricomycetes</taxon>
        <taxon>Polyporales</taxon>
        <taxon>Polyporaceae</taxon>
        <taxon>Trametes</taxon>
    </lineage>
</organism>
<gene>
    <name evidence="1" type="ORF">NUW54_g13551</name>
</gene>
<evidence type="ECO:0000313" key="1">
    <source>
        <dbReference type="EMBL" id="KAJ2967272.1"/>
    </source>
</evidence>
<dbReference type="EMBL" id="JANSHE010006375">
    <property type="protein sequence ID" value="KAJ2967272.1"/>
    <property type="molecule type" value="Genomic_DNA"/>
</dbReference>
<dbReference type="Proteomes" id="UP001144978">
    <property type="component" value="Unassembled WGS sequence"/>
</dbReference>
<protein>
    <submittedName>
        <fullName evidence="1">Uncharacterized protein</fullName>
    </submittedName>
</protein>
<sequence>MDTPWTEIRDASQRPEGVANVVGGGYPLRKPVSPVRYDVRHDGNSSGRNVLQRDLIARHEEEVGRRALSRIRPVEVGRGSHDNDAREVNEAAACTAEKRSERAVILLLRRAVCRRFVREEPCRVLKGFREQSSRPEGVRRRGVAGDHARRLNRRRELWTAPVMRA</sequence>
<comment type="caution">
    <text evidence="1">The sequence shown here is derived from an EMBL/GenBank/DDBJ whole genome shotgun (WGS) entry which is preliminary data.</text>
</comment>
<proteinExistence type="predicted"/>
<keyword evidence="2" id="KW-1185">Reference proteome</keyword>
<name>A0ACC1MJS9_9APHY</name>
<evidence type="ECO:0000313" key="2">
    <source>
        <dbReference type="Proteomes" id="UP001144978"/>
    </source>
</evidence>
<accession>A0ACC1MJS9</accession>